<feature type="compositionally biased region" description="Basic and acidic residues" evidence="1">
    <location>
        <begin position="174"/>
        <end position="188"/>
    </location>
</feature>
<evidence type="ECO:0000313" key="3">
    <source>
        <dbReference type="Proteomes" id="UP000275078"/>
    </source>
</evidence>
<feature type="compositionally biased region" description="Acidic residues" evidence="1">
    <location>
        <begin position="192"/>
        <end position="212"/>
    </location>
</feature>
<keyword evidence="3" id="KW-1185">Reference proteome</keyword>
<evidence type="ECO:0000256" key="1">
    <source>
        <dbReference type="SAM" id="MobiDB-lite"/>
    </source>
</evidence>
<feature type="compositionally biased region" description="Basic and acidic residues" evidence="1">
    <location>
        <begin position="685"/>
        <end position="700"/>
    </location>
</feature>
<feature type="compositionally biased region" description="Low complexity" evidence="1">
    <location>
        <begin position="21"/>
        <end position="32"/>
    </location>
</feature>
<proteinExistence type="predicted"/>
<feature type="compositionally biased region" description="Polar residues" evidence="1">
    <location>
        <begin position="213"/>
        <end position="224"/>
    </location>
</feature>
<dbReference type="Proteomes" id="UP000275078">
    <property type="component" value="Unassembled WGS sequence"/>
</dbReference>
<feature type="compositionally biased region" description="Low complexity" evidence="1">
    <location>
        <begin position="79"/>
        <end position="103"/>
    </location>
</feature>
<sequence>MDETSPSRRGRGETSHQRSTSLSSWSIPSFDSSPPPAYERSMSKQTSSPSDDLVSQNAPAQNQPIDNSPPQLDSQAAKPPTSSSTSSVSGDQTPSTTTASASPNQKSSGAEAVETQVEKLNGCDQVEERPELSSISDSDEEEEDGRRCYTCGGKFNLDEHDGYLCYIRSRKREHEKPPVTKVFGDRWPENSVDGEEDATSDQSEEQQDEADTSDGQTIELQGPQTAEPPISMTPETTLPTEENQKSNTPDIHARAVTRIPLSLFHAAFLPSTEAIETIESLPRSRPNHRQNSELPFHLRGYQLLFYVEKSSETLVIARPHPAASVQLLQLYLALLAPVRLLSKTRGSTPTLTSEHRALFTNLLESGNTKPKQRALIYAYLSVISRRLSLWELQQFAQECVRKELDVSASLTQGEIRHDSEGRFWFDDSQCVTEADIGVDGIVHLVKCIVANPGVIDKLKTNNTIIPGDYNTNRMGLSSREGHCKSKNNYAAFAASFPMPGIERDSLSEIVKMFLARKLFYYRHHPEIRQLLAELPQLALELLLQYPMAPGRLGALSPALVDHVQQPAGKNNEPQKEDHTSCSLCRECNKEKEKLQDSDAFSFVGIDHRYNTDVEDCDDSSCACGYPSPPDSELEYDSEDEDYEDDWAAEYLELDSDGNYKQPDEKKWLSPQERVDRDWELMQKGREEREKRRLELRARGEDSDDGYL</sequence>
<feature type="region of interest" description="Disordered" evidence="1">
    <location>
        <begin position="174"/>
        <end position="248"/>
    </location>
</feature>
<feature type="region of interest" description="Disordered" evidence="1">
    <location>
        <begin position="685"/>
        <end position="707"/>
    </location>
</feature>
<protein>
    <submittedName>
        <fullName evidence="2">Uncharacterized protein</fullName>
    </submittedName>
</protein>
<feature type="compositionally biased region" description="Polar residues" evidence="1">
    <location>
        <begin position="43"/>
        <end position="74"/>
    </location>
</feature>
<gene>
    <name evidence="2" type="ORF">BJ508DRAFT_375746</name>
</gene>
<accession>A0A3N4ICV0</accession>
<feature type="compositionally biased region" description="Polar residues" evidence="1">
    <location>
        <begin position="233"/>
        <end position="248"/>
    </location>
</feature>
<name>A0A3N4ICV0_ASCIM</name>
<dbReference type="AlphaFoldDB" id="A0A3N4ICV0"/>
<evidence type="ECO:0000313" key="2">
    <source>
        <dbReference type="EMBL" id="RPA82508.1"/>
    </source>
</evidence>
<dbReference type="EMBL" id="ML119671">
    <property type="protein sequence ID" value="RPA82508.1"/>
    <property type="molecule type" value="Genomic_DNA"/>
</dbReference>
<organism evidence="2 3">
    <name type="scientific">Ascobolus immersus RN42</name>
    <dbReference type="NCBI Taxonomy" id="1160509"/>
    <lineage>
        <taxon>Eukaryota</taxon>
        <taxon>Fungi</taxon>
        <taxon>Dikarya</taxon>
        <taxon>Ascomycota</taxon>
        <taxon>Pezizomycotina</taxon>
        <taxon>Pezizomycetes</taxon>
        <taxon>Pezizales</taxon>
        <taxon>Ascobolaceae</taxon>
        <taxon>Ascobolus</taxon>
    </lineage>
</organism>
<feature type="region of interest" description="Disordered" evidence="1">
    <location>
        <begin position="1"/>
        <end position="158"/>
    </location>
</feature>
<reference evidence="2 3" key="1">
    <citation type="journal article" date="2018" name="Nat. Ecol. Evol.">
        <title>Pezizomycetes genomes reveal the molecular basis of ectomycorrhizal truffle lifestyle.</title>
        <authorList>
            <person name="Murat C."/>
            <person name="Payen T."/>
            <person name="Noel B."/>
            <person name="Kuo A."/>
            <person name="Morin E."/>
            <person name="Chen J."/>
            <person name="Kohler A."/>
            <person name="Krizsan K."/>
            <person name="Balestrini R."/>
            <person name="Da Silva C."/>
            <person name="Montanini B."/>
            <person name="Hainaut M."/>
            <person name="Levati E."/>
            <person name="Barry K.W."/>
            <person name="Belfiori B."/>
            <person name="Cichocki N."/>
            <person name="Clum A."/>
            <person name="Dockter R.B."/>
            <person name="Fauchery L."/>
            <person name="Guy J."/>
            <person name="Iotti M."/>
            <person name="Le Tacon F."/>
            <person name="Lindquist E.A."/>
            <person name="Lipzen A."/>
            <person name="Malagnac F."/>
            <person name="Mello A."/>
            <person name="Molinier V."/>
            <person name="Miyauchi S."/>
            <person name="Poulain J."/>
            <person name="Riccioni C."/>
            <person name="Rubini A."/>
            <person name="Sitrit Y."/>
            <person name="Splivallo R."/>
            <person name="Traeger S."/>
            <person name="Wang M."/>
            <person name="Zifcakova L."/>
            <person name="Wipf D."/>
            <person name="Zambonelli A."/>
            <person name="Paolocci F."/>
            <person name="Nowrousian M."/>
            <person name="Ottonello S."/>
            <person name="Baldrian P."/>
            <person name="Spatafora J.W."/>
            <person name="Henrissat B."/>
            <person name="Nagy L.G."/>
            <person name="Aury J.M."/>
            <person name="Wincker P."/>
            <person name="Grigoriev I.V."/>
            <person name="Bonfante P."/>
            <person name="Martin F.M."/>
        </authorList>
    </citation>
    <scope>NUCLEOTIDE SEQUENCE [LARGE SCALE GENOMIC DNA]</scope>
    <source>
        <strain evidence="2 3">RN42</strain>
    </source>
</reference>